<accession>A0ABN6U3S6</accession>
<dbReference type="Proteomes" id="UP001317870">
    <property type="component" value="Chromosome"/>
</dbReference>
<proteinExistence type="predicted"/>
<name>A0ABN6U3S6_9NOCA</name>
<evidence type="ECO:0000313" key="1">
    <source>
        <dbReference type="EMBL" id="BDT99675.1"/>
    </source>
</evidence>
<protein>
    <submittedName>
        <fullName evidence="1">Uncharacterized protein</fullName>
    </submittedName>
</protein>
<reference evidence="1 2" key="1">
    <citation type="submission" date="2022-11" db="EMBL/GenBank/DDBJ databases">
        <title>Genome Sequencing of Nocardia sp. ON39_IFM12276 and assembly.</title>
        <authorList>
            <person name="Shimojima M."/>
            <person name="Toyokawa M."/>
            <person name="Uesaka K."/>
        </authorList>
    </citation>
    <scope>NUCLEOTIDE SEQUENCE [LARGE SCALE GENOMIC DNA]</scope>
    <source>
        <strain evidence="1 2">IFM 12276</strain>
    </source>
</reference>
<dbReference type="EMBL" id="AP026978">
    <property type="protein sequence ID" value="BDT99675.1"/>
    <property type="molecule type" value="Genomic_DNA"/>
</dbReference>
<evidence type="ECO:0000313" key="2">
    <source>
        <dbReference type="Proteomes" id="UP001317870"/>
    </source>
</evidence>
<organism evidence="1 2">
    <name type="scientific">Nocardia sputorum</name>
    <dbReference type="NCBI Taxonomy" id="2984338"/>
    <lineage>
        <taxon>Bacteria</taxon>
        <taxon>Bacillati</taxon>
        <taxon>Actinomycetota</taxon>
        <taxon>Actinomycetes</taxon>
        <taxon>Mycobacteriales</taxon>
        <taxon>Nocardiaceae</taxon>
        <taxon>Nocardia</taxon>
    </lineage>
</organism>
<keyword evidence="2" id="KW-1185">Reference proteome</keyword>
<gene>
    <name evidence="1" type="ORF">IFM12276_27040</name>
</gene>
<sequence>MPGEASEQDVRAVDPGFPDGQAAGLDAVAVSAGLMQQHSPVLVDDAAQGGSGAIGDVHPVRSRVGGPAWMTWPACVG</sequence>